<reference evidence="2" key="1">
    <citation type="submission" date="2015-09" db="EMBL/GenBank/DDBJ databases">
        <authorList>
            <consortium name="Pathogen Informatics"/>
        </authorList>
    </citation>
    <scope>NUCLEOTIDE SEQUENCE [LARGE SCALE GENOMIC DNA]</scope>
    <source>
        <strain evidence="2">Lake Konstanz</strain>
    </source>
</reference>
<dbReference type="Proteomes" id="UP000051952">
    <property type="component" value="Unassembled WGS sequence"/>
</dbReference>
<keyword evidence="2" id="KW-1185">Reference proteome</keyword>
<protein>
    <submittedName>
        <fullName evidence="1">Uncharacterized protein</fullName>
    </submittedName>
</protein>
<proteinExistence type="predicted"/>
<accession>A0A0S4IMW6</accession>
<evidence type="ECO:0000313" key="2">
    <source>
        <dbReference type="Proteomes" id="UP000051952"/>
    </source>
</evidence>
<gene>
    <name evidence="1" type="ORF">BSAL_51935</name>
</gene>
<dbReference type="VEuPathDB" id="TriTrypDB:BSAL_51935"/>
<organism evidence="1 2">
    <name type="scientific">Bodo saltans</name>
    <name type="common">Flagellated protozoan</name>
    <dbReference type="NCBI Taxonomy" id="75058"/>
    <lineage>
        <taxon>Eukaryota</taxon>
        <taxon>Discoba</taxon>
        <taxon>Euglenozoa</taxon>
        <taxon>Kinetoplastea</taxon>
        <taxon>Metakinetoplastina</taxon>
        <taxon>Eubodonida</taxon>
        <taxon>Bodonidae</taxon>
        <taxon>Bodo</taxon>
    </lineage>
</organism>
<evidence type="ECO:0000313" key="1">
    <source>
        <dbReference type="EMBL" id="CUE69123.1"/>
    </source>
</evidence>
<sequence>MSVADALSNSSPTLALHGRLLFTWGRRGCVAFANILMLSCTISLRRISPTLTLTAFSTTYPTTTKPLMLLLLSLCLLCCCEMTWWEHKQSDRWLLVTSRALSVTGCAHFVRGLHSMFSIKKSIGDFPLP</sequence>
<dbReference type="AlphaFoldDB" id="A0A0S4IMW6"/>
<name>A0A0S4IMW6_BODSA</name>
<dbReference type="EMBL" id="CYKH01000073">
    <property type="protein sequence ID" value="CUE69123.1"/>
    <property type="molecule type" value="Genomic_DNA"/>
</dbReference>